<dbReference type="Proteomes" id="UP000830671">
    <property type="component" value="Chromosome 4"/>
</dbReference>
<dbReference type="RefSeq" id="XP_049144812.1">
    <property type="nucleotide sequence ID" value="XM_049287669.1"/>
</dbReference>
<name>A0A9Q8STF1_9PEZI</name>
<gene>
    <name evidence="1" type="ORF">CLUP02_08685</name>
</gene>
<reference evidence="1" key="1">
    <citation type="journal article" date="2021" name="Mol. Plant Microbe Interact.">
        <title>Complete Genome Sequence of the Plant-Pathogenic Fungus Colletotrichum lupini.</title>
        <authorList>
            <person name="Baroncelli R."/>
            <person name="Pensec F."/>
            <person name="Da Lio D."/>
            <person name="Boufleur T."/>
            <person name="Vicente I."/>
            <person name="Sarrocco S."/>
            <person name="Picot A."/>
            <person name="Baraldi E."/>
            <person name="Sukno S."/>
            <person name="Thon M."/>
            <person name="Le Floch G."/>
        </authorList>
    </citation>
    <scope>NUCLEOTIDE SEQUENCE</scope>
    <source>
        <strain evidence="1">IMI 504893</strain>
    </source>
</reference>
<evidence type="ECO:0000313" key="1">
    <source>
        <dbReference type="EMBL" id="UQC83191.1"/>
    </source>
</evidence>
<dbReference type="AlphaFoldDB" id="A0A9Q8STF1"/>
<organism evidence="1 2">
    <name type="scientific">Colletotrichum lupini</name>
    <dbReference type="NCBI Taxonomy" id="145971"/>
    <lineage>
        <taxon>Eukaryota</taxon>
        <taxon>Fungi</taxon>
        <taxon>Dikarya</taxon>
        <taxon>Ascomycota</taxon>
        <taxon>Pezizomycotina</taxon>
        <taxon>Sordariomycetes</taxon>
        <taxon>Hypocreomycetidae</taxon>
        <taxon>Glomerellales</taxon>
        <taxon>Glomerellaceae</taxon>
        <taxon>Colletotrichum</taxon>
        <taxon>Colletotrichum acutatum species complex</taxon>
    </lineage>
</organism>
<accession>A0A9Q8STF1</accession>
<evidence type="ECO:0000313" key="2">
    <source>
        <dbReference type="Proteomes" id="UP000830671"/>
    </source>
</evidence>
<dbReference type="EMBL" id="CP019476">
    <property type="protein sequence ID" value="UQC83191.1"/>
    <property type="molecule type" value="Genomic_DNA"/>
</dbReference>
<protein>
    <submittedName>
        <fullName evidence="1">Uncharacterized protein</fullName>
    </submittedName>
</protein>
<dbReference type="GeneID" id="73342679"/>
<proteinExistence type="predicted"/>
<dbReference type="KEGG" id="clup:CLUP02_08685"/>
<sequence length="168" mass="18758">MDIEALWQLLTELTVYFEEPTGQYDAKVFSRVQISGPRMHTQSPIPVFRCVFTYCIALWCIGLSTMSGFTGLNKAAYQCAHQLTTCVWGTVAFFEESNATTQALRLLTSLKHVSVTRIPAVSPRLQPPLICSLHLFVDSLGSHKAQAFGLLPAVLPHRRIVFIESFIV</sequence>
<keyword evidence="2" id="KW-1185">Reference proteome</keyword>